<evidence type="ECO:0000313" key="4">
    <source>
        <dbReference type="Proteomes" id="UP001500221"/>
    </source>
</evidence>
<dbReference type="EMBL" id="BAABKG010000002">
    <property type="protein sequence ID" value="GAA5146415.1"/>
    <property type="molecule type" value="Genomic_DNA"/>
</dbReference>
<feature type="region of interest" description="Disordered" evidence="1">
    <location>
        <begin position="1"/>
        <end position="20"/>
    </location>
</feature>
<gene>
    <name evidence="3" type="ORF">GCM10023340_17300</name>
</gene>
<comment type="caution">
    <text evidence="3">The sequence shown here is derived from an EMBL/GenBank/DDBJ whole genome shotgun (WGS) entry which is preliminary data.</text>
</comment>
<dbReference type="Proteomes" id="UP001500221">
    <property type="component" value="Unassembled WGS sequence"/>
</dbReference>
<keyword evidence="4" id="KW-1185">Reference proteome</keyword>
<dbReference type="InterPro" id="IPR025159">
    <property type="entry name" value="AbiEi_N"/>
</dbReference>
<feature type="compositionally biased region" description="Basic and acidic residues" evidence="1">
    <location>
        <begin position="9"/>
        <end position="20"/>
    </location>
</feature>
<name>A0ABP9PIV4_9ACTN</name>
<reference evidence="4" key="1">
    <citation type="journal article" date="2019" name="Int. J. Syst. Evol. Microbiol.">
        <title>The Global Catalogue of Microorganisms (GCM) 10K type strain sequencing project: providing services to taxonomists for standard genome sequencing and annotation.</title>
        <authorList>
            <consortium name="The Broad Institute Genomics Platform"/>
            <consortium name="The Broad Institute Genome Sequencing Center for Infectious Disease"/>
            <person name="Wu L."/>
            <person name="Ma J."/>
        </authorList>
    </citation>
    <scope>NUCLEOTIDE SEQUENCE [LARGE SCALE GENOMIC DNA]</scope>
    <source>
        <strain evidence="4">JCM 18459</strain>
    </source>
</reference>
<proteinExistence type="predicted"/>
<feature type="domain" description="AbiEi antitoxin N-terminal" evidence="2">
    <location>
        <begin position="19"/>
        <end position="57"/>
    </location>
</feature>
<accession>A0ABP9PIV4</accession>
<sequence>MMQPNPRRRPTERTADHPRNAPVVLRKELNALGYHDRAIAAMVRRGQLARVRRGAYASGPVVAGLDEAGRYGLVSRAAVKQAKTDVVLSHVSAAAEYDAPMWGLDLRETHLTRTDGRTGRREAGIAQHCGRSRTATWSSATGCSS</sequence>
<protein>
    <recommendedName>
        <fullName evidence="2">AbiEi antitoxin N-terminal domain-containing protein</fullName>
    </recommendedName>
</protein>
<dbReference type="Pfam" id="PF13338">
    <property type="entry name" value="AbiEi_4"/>
    <property type="match status" value="1"/>
</dbReference>
<evidence type="ECO:0000313" key="3">
    <source>
        <dbReference type="EMBL" id="GAA5146415.1"/>
    </source>
</evidence>
<organism evidence="3 4">
    <name type="scientific">Nocardioides marinquilinus</name>
    <dbReference type="NCBI Taxonomy" id="1210400"/>
    <lineage>
        <taxon>Bacteria</taxon>
        <taxon>Bacillati</taxon>
        <taxon>Actinomycetota</taxon>
        <taxon>Actinomycetes</taxon>
        <taxon>Propionibacteriales</taxon>
        <taxon>Nocardioidaceae</taxon>
        <taxon>Nocardioides</taxon>
    </lineage>
</organism>
<evidence type="ECO:0000259" key="2">
    <source>
        <dbReference type="Pfam" id="PF13338"/>
    </source>
</evidence>
<evidence type="ECO:0000256" key="1">
    <source>
        <dbReference type="SAM" id="MobiDB-lite"/>
    </source>
</evidence>
<dbReference type="RefSeq" id="WP_345457031.1">
    <property type="nucleotide sequence ID" value="NZ_BAABKG010000002.1"/>
</dbReference>